<dbReference type="PANTHER" id="PTHR31845:SF19">
    <property type="entry name" value="TRANSCRIPTION FACTOR DOMAIN-CONTAINING PROTEIN"/>
    <property type="match status" value="1"/>
</dbReference>
<dbReference type="CDD" id="cd00067">
    <property type="entry name" value="GAL4"/>
    <property type="match status" value="1"/>
</dbReference>
<evidence type="ECO:0000256" key="6">
    <source>
        <dbReference type="ARBA" id="ARBA00023242"/>
    </source>
</evidence>
<dbReference type="GO" id="GO:0005634">
    <property type="term" value="C:nucleus"/>
    <property type="evidence" value="ECO:0007669"/>
    <property type="project" value="UniProtKB-SubCell"/>
</dbReference>
<dbReference type="EMBL" id="AFQF01001596">
    <property type="protein sequence ID" value="EGU84437.1"/>
    <property type="molecule type" value="Genomic_DNA"/>
</dbReference>
<dbReference type="AlphaFoldDB" id="F9FF51"/>
<evidence type="ECO:0000256" key="1">
    <source>
        <dbReference type="ARBA" id="ARBA00004123"/>
    </source>
</evidence>
<dbReference type="InterPro" id="IPR001138">
    <property type="entry name" value="Zn2Cys6_DnaBD"/>
</dbReference>
<keyword evidence="6" id="KW-0539">Nucleus</keyword>
<evidence type="ECO:0000259" key="8">
    <source>
        <dbReference type="PROSITE" id="PS50048"/>
    </source>
</evidence>
<comment type="subcellular location">
    <subcellularLocation>
        <location evidence="1">Nucleus</location>
    </subcellularLocation>
</comment>
<feature type="region of interest" description="Disordered" evidence="7">
    <location>
        <begin position="75"/>
        <end position="100"/>
    </location>
</feature>
<gene>
    <name evidence="9" type="ORF">FOXB_05030</name>
</gene>
<dbReference type="InterPro" id="IPR051089">
    <property type="entry name" value="prtT"/>
</dbReference>
<dbReference type="SUPFAM" id="SSF57701">
    <property type="entry name" value="Zn2/Cys6 DNA-binding domain"/>
    <property type="match status" value="1"/>
</dbReference>
<dbReference type="OrthoDB" id="3163292at2759"/>
<evidence type="ECO:0000256" key="5">
    <source>
        <dbReference type="ARBA" id="ARBA00023163"/>
    </source>
</evidence>
<keyword evidence="2" id="KW-0479">Metal-binding</keyword>
<evidence type="ECO:0000256" key="3">
    <source>
        <dbReference type="ARBA" id="ARBA00023015"/>
    </source>
</evidence>
<dbReference type="InterPro" id="IPR007219">
    <property type="entry name" value="XnlR_reg_dom"/>
</dbReference>
<dbReference type="CDD" id="cd12148">
    <property type="entry name" value="fungal_TF_MHR"/>
    <property type="match status" value="1"/>
</dbReference>
<proteinExistence type="predicted"/>
<evidence type="ECO:0000256" key="2">
    <source>
        <dbReference type="ARBA" id="ARBA00022723"/>
    </source>
</evidence>
<dbReference type="PANTHER" id="PTHR31845">
    <property type="entry name" value="FINGER DOMAIN PROTEIN, PUTATIVE-RELATED"/>
    <property type="match status" value="1"/>
</dbReference>
<keyword evidence="4" id="KW-0238">DNA-binding</keyword>
<dbReference type="GO" id="GO:0000981">
    <property type="term" value="F:DNA-binding transcription factor activity, RNA polymerase II-specific"/>
    <property type="evidence" value="ECO:0007669"/>
    <property type="project" value="InterPro"/>
</dbReference>
<keyword evidence="5" id="KW-0804">Transcription</keyword>
<dbReference type="PROSITE" id="PS50048">
    <property type="entry name" value="ZN2_CY6_FUNGAL_2"/>
    <property type="match status" value="1"/>
</dbReference>
<sequence>MTHAGTHQAGSSKDRRPYGVACITCRRAKTKCIKSNVENGRCDRCVRLERDCVYEPHRRGLWRREQMDERLRDLNGVTSNDDNHLSNGRLPGSSDSRAPLGAQIAGRDSQINDNSMLSSDHAFVSSAETLFSESMRPQRETSEAPSIPLSFISLLDDTRALSLNSVLDPEKGLLAAAENNNTELGTDSDDGMWEGGDDPIHLRLLSQPSAEYLFEGFFKHFNPLVGLLDPQLYTFSYTRETSPLLLSTILAISARVLQPESYIAVQKHSDTLLAQVLLTCDAAIENIWAIVCVYHWKNVNDTRGYTLLGFAIRMAASAGWNKFRGGMDFACKPQVIDHPQVNLARQQRDQERLWLALGNLDRSSSLFTGRPVAMEMINKEIGARGWLSCETWAYPQGDSKVVGTFELTQMSCPVLDAMTNLREAQDPSSASTSFQSFRKAMEAFNVAVTEWGQYWSSKFMELPDSEPFQSHLTLFFQDYTRLYFNSVLLHRLLLIEKSDISYSGAVEGTMQLCFSCALGVLQHMIKMGHLDILYFLWDTAHLMTGYSAMMVLKLLNQFRHQRLVSTRNAFETLTEIGDLYSIAARSLHTEEEVSVLNATRKARSSNPAEVQARLFGAILARLKTNYEPATPGSNGSSLQASSGTVLTSMEGGYEGEIANTGVGDEGASHNLFLVPMAGQAESSDLTPRRETDYVADGDFINSMFTLAGLVSWDEPVTTSLND</sequence>
<dbReference type="InterPro" id="IPR036864">
    <property type="entry name" value="Zn2-C6_fun-type_DNA-bd_sf"/>
</dbReference>
<feature type="domain" description="Zn(2)-C6 fungal-type" evidence="8">
    <location>
        <begin position="21"/>
        <end position="54"/>
    </location>
</feature>
<dbReference type="STRING" id="660025.F9FF51"/>
<evidence type="ECO:0000313" key="9">
    <source>
        <dbReference type="EMBL" id="EGU84437.1"/>
    </source>
</evidence>
<dbReference type="Pfam" id="PF00172">
    <property type="entry name" value="Zn_clus"/>
    <property type="match status" value="1"/>
</dbReference>
<dbReference type="Gene3D" id="4.10.240.10">
    <property type="entry name" value="Zn(2)-C6 fungal-type DNA-binding domain"/>
    <property type="match status" value="1"/>
</dbReference>
<dbReference type="SMART" id="SM00066">
    <property type="entry name" value="GAL4"/>
    <property type="match status" value="1"/>
</dbReference>
<evidence type="ECO:0000256" key="4">
    <source>
        <dbReference type="ARBA" id="ARBA00023125"/>
    </source>
</evidence>
<dbReference type="PROSITE" id="PS00463">
    <property type="entry name" value="ZN2_CY6_FUNGAL_1"/>
    <property type="match status" value="1"/>
</dbReference>
<comment type="caution">
    <text evidence="9">The sequence shown here is derived from an EMBL/GenBank/DDBJ whole genome shotgun (WGS) entry which is preliminary data.</text>
</comment>
<keyword evidence="3" id="KW-0805">Transcription regulation</keyword>
<reference evidence="9" key="1">
    <citation type="journal article" date="2012" name="Mol. Plant Microbe Interact.">
        <title>A highly conserved effector in Fusarium oxysporum is required for full virulence on Arabidopsis.</title>
        <authorList>
            <person name="Thatcher L.F."/>
            <person name="Gardiner D.M."/>
            <person name="Kazan K."/>
            <person name="Manners J."/>
        </authorList>
    </citation>
    <scope>NUCLEOTIDE SEQUENCE [LARGE SCALE GENOMIC DNA]</scope>
    <source>
        <strain evidence="9">Fo5176</strain>
    </source>
</reference>
<accession>F9FF51</accession>
<dbReference type="Pfam" id="PF04082">
    <property type="entry name" value="Fungal_trans"/>
    <property type="match status" value="1"/>
</dbReference>
<name>F9FF51_FUSOF</name>
<protein>
    <recommendedName>
        <fullName evidence="8">Zn(2)-C6 fungal-type domain-containing protein</fullName>
    </recommendedName>
</protein>
<dbReference type="GO" id="GO:0008270">
    <property type="term" value="F:zinc ion binding"/>
    <property type="evidence" value="ECO:0007669"/>
    <property type="project" value="InterPro"/>
</dbReference>
<evidence type="ECO:0000256" key="7">
    <source>
        <dbReference type="SAM" id="MobiDB-lite"/>
    </source>
</evidence>
<organism evidence="9">
    <name type="scientific">Fusarium oxysporum (strain Fo5176)</name>
    <name type="common">Fusarium vascular wilt</name>
    <dbReference type="NCBI Taxonomy" id="660025"/>
    <lineage>
        <taxon>Eukaryota</taxon>
        <taxon>Fungi</taxon>
        <taxon>Dikarya</taxon>
        <taxon>Ascomycota</taxon>
        <taxon>Pezizomycotina</taxon>
        <taxon>Sordariomycetes</taxon>
        <taxon>Hypocreomycetidae</taxon>
        <taxon>Hypocreales</taxon>
        <taxon>Nectriaceae</taxon>
        <taxon>Fusarium</taxon>
        <taxon>Fusarium oxysporum species complex</taxon>
    </lineage>
</organism>
<dbReference type="GO" id="GO:0000976">
    <property type="term" value="F:transcription cis-regulatory region binding"/>
    <property type="evidence" value="ECO:0007669"/>
    <property type="project" value="TreeGrafter"/>
</dbReference>